<dbReference type="KEGG" id="crq:GCK72_016848"/>
<keyword evidence="1" id="KW-0812">Transmembrane</keyword>
<name>A0A6A5G5Q5_CAERE</name>
<evidence type="ECO:0000313" key="3">
    <source>
        <dbReference type="Proteomes" id="UP000483820"/>
    </source>
</evidence>
<sequence length="219" mass="25031">MAISFINNIFVKNVVLVALFVNVICVGAALRPDILPSTPPPLDIDNELAKIADTCLSETDYEELCGNVVRYITAIGLSHVLVHESIASIALSELRALLGFSPLHPWQVYNRTKPSETELKNAPTPEAYYELREPRNQRRSLNSTHLFEKNVDAGIKYLDEHFPAIRRIFRQIFEEKLLREGVLDKKLIDHMINVYFEALNRVDKATSDMLWYKLKCDGF</sequence>
<organism evidence="2 3">
    <name type="scientific">Caenorhabditis remanei</name>
    <name type="common">Caenorhabditis vulgaris</name>
    <dbReference type="NCBI Taxonomy" id="31234"/>
    <lineage>
        <taxon>Eukaryota</taxon>
        <taxon>Metazoa</taxon>
        <taxon>Ecdysozoa</taxon>
        <taxon>Nematoda</taxon>
        <taxon>Chromadorea</taxon>
        <taxon>Rhabditida</taxon>
        <taxon>Rhabditina</taxon>
        <taxon>Rhabditomorpha</taxon>
        <taxon>Rhabditoidea</taxon>
        <taxon>Rhabditidae</taxon>
        <taxon>Peloderinae</taxon>
        <taxon>Caenorhabditis</taxon>
    </lineage>
</organism>
<reference evidence="2 3" key="1">
    <citation type="submission" date="2019-12" db="EMBL/GenBank/DDBJ databases">
        <title>Chromosome-level assembly of the Caenorhabditis remanei genome.</title>
        <authorList>
            <person name="Teterina A.A."/>
            <person name="Willis J.H."/>
            <person name="Phillips P.C."/>
        </authorList>
    </citation>
    <scope>NUCLEOTIDE SEQUENCE [LARGE SCALE GENOMIC DNA]</scope>
    <source>
        <strain evidence="2 3">PX506</strain>
        <tissue evidence="2">Whole organism</tissue>
    </source>
</reference>
<keyword evidence="1" id="KW-1133">Transmembrane helix</keyword>
<comment type="caution">
    <text evidence="2">The sequence shown here is derived from an EMBL/GenBank/DDBJ whole genome shotgun (WGS) entry which is preliminary data.</text>
</comment>
<accession>A0A6A5G5Q5</accession>
<dbReference type="CTD" id="9810871"/>
<dbReference type="Proteomes" id="UP000483820">
    <property type="component" value="Chromosome V"/>
</dbReference>
<evidence type="ECO:0000256" key="1">
    <source>
        <dbReference type="SAM" id="Phobius"/>
    </source>
</evidence>
<dbReference type="AlphaFoldDB" id="A0A6A5G5Q5"/>
<evidence type="ECO:0000313" key="2">
    <source>
        <dbReference type="EMBL" id="KAF1750300.1"/>
    </source>
</evidence>
<gene>
    <name evidence="2" type="ORF">GCK72_016848</name>
</gene>
<dbReference type="GeneID" id="9810871"/>
<proteinExistence type="predicted"/>
<protein>
    <submittedName>
        <fullName evidence="2">Uncharacterized protein</fullName>
    </submittedName>
</protein>
<dbReference type="RefSeq" id="XP_003094439.2">
    <property type="nucleotide sequence ID" value="XM_003094391.2"/>
</dbReference>
<dbReference type="EMBL" id="WUAV01000005">
    <property type="protein sequence ID" value="KAF1750300.1"/>
    <property type="molecule type" value="Genomic_DNA"/>
</dbReference>
<keyword evidence="1" id="KW-0472">Membrane</keyword>
<feature type="transmembrane region" description="Helical" evidence="1">
    <location>
        <begin position="9"/>
        <end position="30"/>
    </location>
</feature>